<organism evidence="3 4">
    <name type="scientific">Hyaloscypha bicolor E</name>
    <dbReference type="NCBI Taxonomy" id="1095630"/>
    <lineage>
        <taxon>Eukaryota</taxon>
        <taxon>Fungi</taxon>
        <taxon>Dikarya</taxon>
        <taxon>Ascomycota</taxon>
        <taxon>Pezizomycotina</taxon>
        <taxon>Leotiomycetes</taxon>
        <taxon>Helotiales</taxon>
        <taxon>Hyaloscyphaceae</taxon>
        <taxon>Hyaloscypha</taxon>
        <taxon>Hyaloscypha bicolor</taxon>
    </lineage>
</organism>
<feature type="chain" id="PRO_5014317051" evidence="2">
    <location>
        <begin position="21"/>
        <end position="757"/>
    </location>
</feature>
<protein>
    <submittedName>
        <fullName evidence="3">Uncharacterized protein</fullName>
    </submittedName>
</protein>
<dbReference type="Proteomes" id="UP000235371">
    <property type="component" value="Unassembled WGS sequence"/>
</dbReference>
<proteinExistence type="predicted"/>
<keyword evidence="2" id="KW-0732">Signal</keyword>
<dbReference type="OrthoDB" id="5985073at2759"/>
<dbReference type="RefSeq" id="XP_024738158.1">
    <property type="nucleotide sequence ID" value="XM_024882904.1"/>
</dbReference>
<feature type="compositionally biased region" description="Low complexity" evidence="1">
    <location>
        <begin position="349"/>
        <end position="383"/>
    </location>
</feature>
<feature type="region of interest" description="Disordered" evidence="1">
    <location>
        <begin position="90"/>
        <end position="128"/>
    </location>
</feature>
<feature type="compositionally biased region" description="Pro residues" evidence="1">
    <location>
        <begin position="332"/>
        <end position="348"/>
    </location>
</feature>
<sequence>MGGQKWTLLVAVHGVQVALATPFLGGLGKRMQSIVTVIEIQMCTTTATAWVCQSTTLGSIFLPRTTSANPPPPPASSTVIYPVLPPANSSVVEPPPPATSSSASPPAPPPASSSAPPPAASSSESFSFPSPASSSVVAPLAASGSESSSFPLPASSLTVATPPPPVASSSVNPHSPPPASSSIVTTSPPLAASSSTNPHSLPPASSSIVATPPPPATSSSESPPLPLPASSSVVAPLAASGSESSSFPLPASSSTVVTSPPPAASSSVNPHSPLPASSLIVAAPPLATGSSESLSFPLLASSSTAAPLPPLATSSSVNPPPPPPASSSTVAHPPPPTTTATTPPPLASSPPSTAAAHFPPTSSLDLSSPSMSSSPSTPAAISSTRHRFDLSSIASNTVTYSYACTAVPSSFHIIAQEAGKPMQYLSEVDVPGSNAGENFYGFEKLPLTTDIASAAVFNTNSYQNLVAKAHISGTRGLTTVYGAVRMSALGNSNFQMYPSYHLAPDMLNYTVSVDSQCVLSLAARGASISSDCNGVLAVLTPRFQDNRGSTCNVVTLCAVEYPPAITHSTTSSSSSPSSPSLVITSTAVTAAATTTGAVATTSLAACQVAPYFKIAAIEAAVMSGDPPLDPQYLYDPMSNDDDKLQFSPDISVGAIFSLSPTGQLEFSVTDMWGTQVILLSDQDAHNAGNEAIFFSTGTLYDMYSYLPVVASLNADCSISMTLPYDGASTLQCGRNYYRDYLRKPSKSGGRHQLDSHP</sequence>
<reference evidence="3 4" key="1">
    <citation type="submission" date="2016-04" db="EMBL/GenBank/DDBJ databases">
        <title>A degradative enzymes factory behind the ericoid mycorrhizal symbiosis.</title>
        <authorList>
            <consortium name="DOE Joint Genome Institute"/>
            <person name="Martino E."/>
            <person name="Morin E."/>
            <person name="Grelet G."/>
            <person name="Kuo A."/>
            <person name="Kohler A."/>
            <person name="Daghino S."/>
            <person name="Barry K."/>
            <person name="Choi C."/>
            <person name="Cichocki N."/>
            <person name="Clum A."/>
            <person name="Copeland A."/>
            <person name="Hainaut M."/>
            <person name="Haridas S."/>
            <person name="Labutti K."/>
            <person name="Lindquist E."/>
            <person name="Lipzen A."/>
            <person name="Khouja H.-R."/>
            <person name="Murat C."/>
            <person name="Ohm R."/>
            <person name="Olson A."/>
            <person name="Spatafora J."/>
            <person name="Veneault-Fourrey C."/>
            <person name="Henrissat B."/>
            <person name="Grigoriev I."/>
            <person name="Martin F."/>
            <person name="Perotto S."/>
        </authorList>
    </citation>
    <scope>NUCLEOTIDE SEQUENCE [LARGE SCALE GENOMIC DNA]</scope>
    <source>
        <strain evidence="3 4">E</strain>
    </source>
</reference>
<dbReference type="AlphaFoldDB" id="A0A2J6TDZ6"/>
<feature type="compositionally biased region" description="Low complexity" evidence="1">
    <location>
        <begin position="217"/>
        <end position="271"/>
    </location>
</feature>
<accession>A0A2J6TDZ6</accession>
<evidence type="ECO:0000256" key="2">
    <source>
        <dbReference type="SAM" id="SignalP"/>
    </source>
</evidence>
<evidence type="ECO:0000256" key="1">
    <source>
        <dbReference type="SAM" id="MobiDB-lite"/>
    </source>
</evidence>
<gene>
    <name evidence="3" type="ORF">K444DRAFT_628324</name>
</gene>
<evidence type="ECO:0000313" key="3">
    <source>
        <dbReference type="EMBL" id="PMD61254.1"/>
    </source>
</evidence>
<feature type="signal peptide" evidence="2">
    <location>
        <begin position="1"/>
        <end position="20"/>
    </location>
</feature>
<dbReference type="EMBL" id="KZ613786">
    <property type="protein sequence ID" value="PMD61254.1"/>
    <property type="molecule type" value="Genomic_DNA"/>
</dbReference>
<dbReference type="GeneID" id="36590981"/>
<feature type="compositionally biased region" description="Low complexity" evidence="1">
    <location>
        <begin position="180"/>
        <end position="210"/>
    </location>
</feature>
<keyword evidence="4" id="KW-1185">Reference proteome</keyword>
<feature type="region of interest" description="Disordered" evidence="1">
    <location>
        <begin position="310"/>
        <end position="384"/>
    </location>
</feature>
<name>A0A2J6TDZ6_9HELO</name>
<evidence type="ECO:0000313" key="4">
    <source>
        <dbReference type="Proteomes" id="UP000235371"/>
    </source>
</evidence>
<dbReference type="STRING" id="1095630.A0A2J6TDZ6"/>
<feature type="region of interest" description="Disordered" evidence="1">
    <location>
        <begin position="143"/>
        <end position="277"/>
    </location>
</feature>
<feature type="compositionally biased region" description="Low complexity" evidence="1">
    <location>
        <begin position="143"/>
        <end position="160"/>
    </location>
</feature>
<feature type="compositionally biased region" description="Pro residues" evidence="1">
    <location>
        <begin position="105"/>
        <end position="119"/>
    </location>
</feature>
<dbReference type="InParanoid" id="A0A2J6TDZ6"/>